<reference evidence="4 5" key="1">
    <citation type="journal article" date="2018" name="Mol. Plant">
        <title>The genome of Artemisia annua provides insight into the evolution of Asteraceae family and artemisinin biosynthesis.</title>
        <authorList>
            <person name="Shen Q."/>
            <person name="Zhang L."/>
            <person name="Liao Z."/>
            <person name="Wang S."/>
            <person name="Yan T."/>
            <person name="Shi P."/>
            <person name="Liu M."/>
            <person name="Fu X."/>
            <person name="Pan Q."/>
            <person name="Wang Y."/>
            <person name="Lv Z."/>
            <person name="Lu X."/>
            <person name="Zhang F."/>
            <person name="Jiang W."/>
            <person name="Ma Y."/>
            <person name="Chen M."/>
            <person name="Hao X."/>
            <person name="Li L."/>
            <person name="Tang Y."/>
            <person name="Lv G."/>
            <person name="Zhou Y."/>
            <person name="Sun X."/>
            <person name="Brodelius P.E."/>
            <person name="Rose J.K.C."/>
            <person name="Tang K."/>
        </authorList>
    </citation>
    <scope>NUCLEOTIDE SEQUENCE [LARGE SCALE GENOMIC DNA]</scope>
    <source>
        <strain evidence="5">cv. Huhao1</strain>
        <tissue evidence="4">Leaf</tissue>
    </source>
</reference>
<dbReference type="EMBL" id="PKPP01002559">
    <property type="protein sequence ID" value="PWA74483.1"/>
    <property type="molecule type" value="Genomic_DNA"/>
</dbReference>
<proteinExistence type="inferred from homology"/>
<evidence type="ECO:0000313" key="5">
    <source>
        <dbReference type="Proteomes" id="UP000245207"/>
    </source>
</evidence>
<evidence type="ECO:0000256" key="1">
    <source>
        <dbReference type="ARBA" id="ARBA00007626"/>
    </source>
</evidence>
<comment type="similarity">
    <text evidence="1">Belongs to the PPR family. P subfamily.</text>
</comment>
<keyword evidence="2" id="KW-0677">Repeat</keyword>
<dbReference type="Pfam" id="PF13041">
    <property type="entry name" value="PPR_2"/>
    <property type="match status" value="1"/>
</dbReference>
<dbReference type="AlphaFoldDB" id="A0A2U1NLU2"/>
<dbReference type="NCBIfam" id="TIGR00756">
    <property type="entry name" value="PPR"/>
    <property type="match status" value="1"/>
</dbReference>
<sequence length="229" mass="25028">MEWNHLDLDGMESSGALIGDGYEKASKEATIATIEVLPAGDHFGTGIVAADFGRQDTSLRNVSTRVNQKTYANLAGTHIPVDAAHQSVTEHVHSHTTFYRNVHSHTTFNIGDSNVFLQVHLKGDSMNLGVPTGISTVGWTESSLAAQMRIPVTCHKGRQLQDAMLSTGFSPTLLTYNALIQGLCKNKEERLAKELYKEMISKGISPDDNTIYSLIEGIPNVDEFLANDR</sequence>
<evidence type="ECO:0000313" key="4">
    <source>
        <dbReference type="EMBL" id="PWA74483.1"/>
    </source>
</evidence>
<dbReference type="Gene3D" id="1.25.40.10">
    <property type="entry name" value="Tetratricopeptide repeat domain"/>
    <property type="match status" value="1"/>
</dbReference>
<dbReference type="STRING" id="35608.A0A2U1NLU2"/>
<dbReference type="InterPro" id="IPR002885">
    <property type="entry name" value="PPR_rpt"/>
</dbReference>
<organism evidence="4 5">
    <name type="scientific">Artemisia annua</name>
    <name type="common">Sweet wormwood</name>
    <dbReference type="NCBI Taxonomy" id="35608"/>
    <lineage>
        <taxon>Eukaryota</taxon>
        <taxon>Viridiplantae</taxon>
        <taxon>Streptophyta</taxon>
        <taxon>Embryophyta</taxon>
        <taxon>Tracheophyta</taxon>
        <taxon>Spermatophyta</taxon>
        <taxon>Magnoliopsida</taxon>
        <taxon>eudicotyledons</taxon>
        <taxon>Gunneridae</taxon>
        <taxon>Pentapetalae</taxon>
        <taxon>asterids</taxon>
        <taxon>campanulids</taxon>
        <taxon>Asterales</taxon>
        <taxon>Asteraceae</taxon>
        <taxon>Asteroideae</taxon>
        <taxon>Anthemideae</taxon>
        <taxon>Artemisiinae</taxon>
        <taxon>Artemisia</taxon>
    </lineage>
</organism>
<dbReference type="InterPro" id="IPR011990">
    <property type="entry name" value="TPR-like_helical_dom_sf"/>
</dbReference>
<comment type="caution">
    <text evidence="4">The sequence shown here is derived from an EMBL/GenBank/DDBJ whole genome shotgun (WGS) entry which is preliminary data.</text>
</comment>
<evidence type="ECO:0000256" key="3">
    <source>
        <dbReference type="PROSITE-ProRule" id="PRU00708"/>
    </source>
</evidence>
<dbReference type="PANTHER" id="PTHR47941">
    <property type="entry name" value="PENTATRICOPEPTIDE REPEAT-CONTAINING PROTEIN 3, MITOCHONDRIAL"/>
    <property type="match status" value="1"/>
</dbReference>
<dbReference type="PROSITE" id="PS51375">
    <property type="entry name" value="PPR"/>
    <property type="match status" value="1"/>
</dbReference>
<accession>A0A2U1NLU2</accession>
<dbReference type="OrthoDB" id="41145at2759"/>
<keyword evidence="5" id="KW-1185">Reference proteome</keyword>
<feature type="repeat" description="PPR" evidence="3">
    <location>
        <begin position="172"/>
        <end position="206"/>
    </location>
</feature>
<evidence type="ECO:0000256" key="2">
    <source>
        <dbReference type="ARBA" id="ARBA00022737"/>
    </source>
</evidence>
<protein>
    <submittedName>
        <fullName evidence="4">Pentatricopeptide repeat (PPR) superfamily protein</fullName>
    </submittedName>
</protein>
<dbReference type="Proteomes" id="UP000245207">
    <property type="component" value="Unassembled WGS sequence"/>
</dbReference>
<name>A0A2U1NLU2_ARTAN</name>
<gene>
    <name evidence="4" type="ORF">CTI12_AA250900</name>
</gene>